<evidence type="ECO:0000313" key="3">
    <source>
        <dbReference type="Proteomes" id="UP000192342"/>
    </source>
</evidence>
<evidence type="ECO:0000313" key="2">
    <source>
        <dbReference type="EMBL" id="ORE85432.1"/>
    </source>
</evidence>
<accession>A0A1Y1SBQ9</accession>
<proteinExistence type="predicted"/>
<name>A0A1Y1SBQ9_9GAMM</name>
<dbReference type="STRING" id="1317117.ATO7_14458"/>
<keyword evidence="1" id="KW-0812">Transmembrane</keyword>
<feature type="transmembrane region" description="Helical" evidence="1">
    <location>
        <begin position="92"/>
        <end position="113"/>
    </location>
</feature>
<keyword evidence="1" id="KW-1133">Transmembrane helix</keyword>
<comment type="caution">
    <text evidence="2">The sequence shown here is derived from an EMBL/GenBank/DDBJ whole genome shotgun (WGS) entry which is preliminary data.</text>
</comment>
<evidence type="ECO:0000256" key="1">
    <source>
        <dbReference type="SAM" id="Phobius"/>
    </source>
</evidence>
<gene>
    <name evidence="2" type="ORF">ATO7_14458</name>
</gene>
<keyword evidence="3" id="KW-1185">Reference proteome</keyword>
<sequence>MRAAKLAGRDALVLAVTLAAWHWALPAAGGGASVVISVLVAAMTVLCGFLVHEWGHLLGARLLRARVHFPDSLLASPFLFRFDTSVNSARQFCAMSLGGFVASGLVVLALILWLPHGHLASTLALVFSGLGVLATLVIEFPEFWRVLRGAPLPAGAAYVSSDASSDSR</sequence>
<evidence type="ECO:0008006" key="4">
    <source>
        <dbReference type="Google" id="ProtNLM"/>
    </source>
</evidence>
<protein>
    <recommendedName>
        <fullName evidence="4">Peptidase M50</fullName>
    </recommendedName>
</protein>
<dbReference type="EMBL" id="AQQV01000004">
    <property type="protein sequence ID" value="ORE85432.1"/>
    <property type="molecule type" value="Genomic_DNA"/>
</dbReference>
<keyword evidence="1" id="KW-0472">Membrane</keyword>
<dbReference type="AlphaFoldDB" id="A0A1Y1SBQ9"/>
<dbReference type="OrthoDB" id="7061748at2"/>
<feature type="transmembrane region" description="Helical" evidence="1">
    <location>
        <begin position="36"/>
        <end position="54"/>
    </location>
</feature>
<organism evidence="2 3">
    <name type="scientific">Oceanococcus atlanticus</name>
    <dbReference type="NCBI Taxonomy" id="1317117"/>
    <lineage>
        <taxon>Bacteria</taxon>
        <taxon>Pseudomonadati</taxon>
        <taxon>Pseudomonadota</taxon>
        <taxon>Gammaproteobacteria</taxon>
        <taxon>Chromatiales</taxon>
        <taxon>Oceanococcaceae</taxon>
        <taxon>Oceanococcus</taxon>
    </lineage>
</organism>
<feature type="transmembrane region" description="Helical" evidence="1">
    <location>
        <begin position="119"/>
        <end position="138"/>
    </location>
</feature>
<reference evidence="2 3" key="1">
    <citation type="submission" date="2013-04" db="EMBL/GenBank/DDBJ databases">
        <title>Oceanococcus atlanticus 22II-S10r2 Genome Sequencing.</title>
        <authorList>
            <person name="Lai Q."/>
            <person name="Li G."/>
            <person name="Shao Z."/>
        </authorList>
    </citation>
    <scope>NUCLEOTIDE SEQUENCE [LARGE SCALE GENOMIC DNA]</scope>
    <source>
        <strain evidence="2 3">22II-S10r2</strain>
    </source>
</reference>
<dbReference type="RefSeq" id="WP_146680382.1">
    <property type="nucleotide sequence ID" value="NZ_AQQV01000004.1"/>
</dbReference>
<dbReference type="Proteomes" id="UP000192342">
    <property type="component" value="Unassembled WGS sequence"/>
</dbReference>